<name>A0ABU3UWB4_9ACTN</name>
<proteinExistence type="predicted"/>
<accession>A0ABU3UWB4</accession>
<organism evidence="1 2">
    <name type="scientific">Streptomyces mirabilis</name>
    <dbReference type="NCBI Taxonomy" id="68239"/>
    <lineage>
        <taxon>Bacteria</taxon>
        <taxon>Bacillati</taxon>
        <taxon>Actinomycetota</taxon>
        <taxon>Actinomycetes</taxon>
        <taxon>Kitasatosporales</taxon>
        <taxon>Streptomycetaceae</taxon>
        <taxon>Streptomyces</taxon>
    </lineage>
</organism>
<dbReference type="Proteomes" id="UP001257627">
    <property type="component" value="Unassembled WGS sequence"/>
</dbReference>
<protein>
    <submittedName>
        <fullName evidence="1">Uncharacterized protein</fullName>
    </submittedName>
</protein>
<keyword evidence="2" id="KW-1185">Reference proteome</keyword>
<dbReference type="RefSeq" id="WP_316734993.1">
    <property type="nucleotide sequence ID" value="NZ_JARAKF010000001.1"/>
</dbReference>
<dbReference type="EMBL" id="JARAKF010000001">
    <property type="protein sequence ID" value="MDU8998197.1"/>
    <property type="molecule type" value="Genomic_DNA"/>
</dbReference>
<evidence type="ECO:0000313" key="2">
    <source>
        <dbReference type="Proteomes" id="UP001257627"/>
    </source>
</evidence>
<sequence length="148" mass="16069">MTSHVEQAVAERIAAARRKAEEKKRIREELAAARTAGLARRNARRLRNQGQTPKEGFGVRVYRKHRCEAVHSSWSEFAACVWPAAEVAGDGPYAAVSCAARTVTLYGVLAVALARKRAHDRDGCGPDCARRHQVIALDPGPERTGAAA</sequence>
<gene>
    <name evidence="1" type="ORF">PU648_38755</name>
</gene>
<reference evidence="1 2" key="1">
    <citation type="submission" date="2023-02" db="EMBL/GenBank/DDBJ databases">
        <authorList>
            <person name="Maleckis M."/>
        </authorList>
    </citation>
    <scope>NUCLEOTIDE SEQUENCE [LARGE SCALE GENOMIC DNA]</scope>
    <source>
        <strain evidence="1 2">P8-A2</strain>
    </source>
</reference>
<evidence type="ECO:0000313" key="1">
    <source>
        <dbReference type="EMBL" id="MDU8998197.1"/>
    </source>
</evidence>
<comment type="caution">
    <text evidence="1">The sequence shown here is derived from an EMBL/GenBank/DDBJ whole genome shotgun (WGS) entry which is preliminary data.</text>
</comment>